<dbReference type="Proteomes" id="UP000028483">
    <property type="component" value="Unassembled WGS sequence"/>
</dbReference>
<dbReference type="AlphaFoldDB" id="A0A077NUG6"/>
<dbReference type="EMBL" id="CBSX010000120">
    <property type="protein sequence ID" value="CDH05892.1"/>
    <property type="molecule type" value="Genomic_DNA"/>
</dbReference>
<organism evidence="1 2">
    <name type="scientific">Xenorhabdus bovienii str. oregonense</name>
    <dbReference type="NCBI Taxonomy" id="1398202"/>
    <lineage>
        <taxon>Bacteria</taxon>
        <taxon>Pseudomonadati</taxon>
        <taxon>Pseudomonadota</taxon>
        <taxon>Gammaproteobacteria</taxon>
        <taxon>Enterobacterales</taxon>
        <taxon>Morganellaceae</taxon>
        <taxon>Xenorhabdus</taxon>
    </lineage>
</organism>
<proteinExistence type="predicted"/>
<comment type="caution">
    <text evidence="1">The sequence shown here is derived from an EMBL/GenBank/DDBJ whole genome shotgun (WGS) entry which is preliminary data.</text>
</comment>
<dbReference type="RefSeq" id="WP_038256581.1">
    <property type="nucleotide sequence ID" value="NZ_CAWLUU010000178.1"/>
</dbReference>
<accession>A0A077NUG6</accession>
<reference evidence="1" key="1">
    <citation type="submission" date="2013-07" db="EMBL/GenBank/DDBJ databases">
        <title>Sub-species coevolution in mutualistic symbiosis.</title>
        <authorList>
            <person name="Murfin K."/>
            <person name="Klassen J."/>
            <person name="Lee M."/>
            <person name="Forst S."/>
            <person name="Stock P."/>
            <person name="Goodrich-Blair H."/>
        </authorList>
    </citation>
    <scope>NUCLEOTIDE SEQUENCE [LARGE SCALE GENOMIC DNA]</scope>
    <source>
        <strain evidence="1">Oregonense</strain>
    </source>
</reference>
<protein>
    <submittedName>
        <fullName evidence="1">Uncharacterized protein</fullName>
    </submittedName>
</protein>
<name>A0A077NUG6_XENBV</name>
<evidence type="ECO:0000313" key="2">
    <source>
        <dbReference type="Proteomes" id="UP000028483"/>
    </source>
</evidence>
<sequence length="382" mass="44346">MSEYQYYHFKRLDGVLSAKQKAELRTISSRAEISSSHFTVHYNYSDLKAEPAELMAQYFDVGFYYADWGQVICYLKVPPDTIPLAFMSIEDGDSVICEKGKNYLLFIFSVEENDYYMDDDDAKDYLDHLVELRSELMEGDYRLLYLPWLKSAFDGDETLDELPLINFNFKQLSEAQSVFAELFGIPPEACNALDKLLKSSQAHTAKVTHLSAAEQINSLSDSDKDLLLKSLFEQGQLTANQDSALIYNTLTHNDYKYWLSPSSLNAYWQSANEEAARERLLAEEQRREQEWLAAVKRLNAVFSSREVHWENAKKYSEQGHASAYDKAAREMKDLYDAYRVNNALAEFIPRYQIFAKHIERRKTLVQRLEFLNQEIGKYQDNI</sequence>
<evidence type="ECO:0000313" key="1">
    <source>
        <dbReference type="EMBL" id="CDH05892.1"/>
    </source>
</evidence>
<dbReference type="HOGENOM" id="CLU_042901_0_0_6"/>
<gene>
    <name evidence="1" type="ORF">XBO1_2060028</name>
</gene>